<sequence length="233" mass="24403">MSSCNGILALIGGFLIHLSLGQIYTIGNIATYLAAYVRVNTNPDYSYEAASWIYTGGVMFQGLGVPIGGLFDKRFGSRPTAALGCFLMSLGVLTSHWSIRHSSGLLFVTYGILTGLGTGLAYVAPLCCAMKVTVPVHGPLKTQCREMGGGKASEDTVQGGGKAVLSVVPVHGPLKTQCREEGGGKAVLSWFPEHKGLVNGVVLGGYGLSGLLFNFVITVYINPDNLSVDPDTG</sequence>
<evidence type="ECO:0000313" key="6">
    <source>
        <dbReference type="EMBL" id="CAD7235178.1"/>
    </source>
</evidence>
<reference evidence="6" key="1">
    <citation type="submission" date="2020-11" db="EMBL/GenBank/DDBJ databases">
        <authorList>
            <person name="Tran Van P."/>
        </authorList>
    </citation>
    <scope>NUCLEOTIDE SEQUENCE</scope>
</reference>
<dbReference type="GO" id="GO:0022857">
    <property type="term" value="F:transmembrane transporter activity"/>
    <property type="evidence" value="ECO:0007669"/>
    <property type="project" value="InterPro"/>
</dbReference>
<dbReference type="GO" id="GO:0016020">
    <property type="term" value="C:membrane"/>
    <property type="evidence" value="ECO:0007669"/>
    <property type="project" value="UniProtKB-SubCell"/>
</dbReference>
<comment type="subcellular location">
    <subcellularLocation>
        <location evidence="1">Membrane</location>
        <topology evidence="1">Multi-pass membrane protein</topology>
    </subcellularLocation>
</comment>
<keyword evidence="5" id="KW-0472">Membrane</keyword>
<evidence type="ECO:0000256" key="3">
    <source>
        <dbReference type="ARBA" id="ARBA00022692"/>
    </source>
</evidence>
<dbReference type="OrthoDB" id="410267at2759"/>
<dbReference type="InterPro" id="IPR011701">
    <property type="entry name" value="MFS"/>
</dbReference>
<protein>
    <submittedName>
        <fullName evidence="6">Uncharacterized protein</fullName>
    </submittedName>
</protein>
<keyword evidence="3" id="KW-0812">Transmembrane</keyword>
<dbReference type="SUPFAM" id="SSF103473">
    <property type="entry name" value="MFS general substrate transporter"/>
    <property type="match status" value="1"/>
</dbReference>
<keyword evidence="2" id="KW-0813">Transport</keyword>
<evidence type="ECO:0000256" key="4">
    <source>
        <dbReference type="ARBA" id="ARBA00022989"/>
    </source>
</evidence>
<dbReference type="PANTHER" id="PTHR43385:SF1">
    <property type="entry name" value="RIBOFLAVIN TRANSPORTER RIBJ"/>
    <property type="match status" value="1"/>
</dbReference>
<dbReference type="AlphaFoldDB" id="A0A7R8WNR8"/>
<evidence type="ECO:0000256" key="1">
    <source>
        <dbReference type="ARBA" id="ARBA00004141"/>
    </source>
</evidence>
<gene>
    <name evidence="6" type="ORF">CTOB1V02_LOCUS12994</name>
</gene>
<proteinExistence type="predicted"/>
<accession>A0A7R8WNR8</accession>
<organism evidence="6">
    <name type="scientific">Cyprideis torosa</name>
    <dbReference type="NCBI Taxonomy" id="163714"/>
    <lineage>
        <taxon>Eukaryota</taxon>
        <taxon>Metazoa</taxon>
        <taxon>Ecdysozoa</taxon>
        <taxon>Arthropoda</taxon>
        <taxon>Crustacea</taxon>
        <taxon>Oligostraca</taxon>
        <taxon>Ostracoda</taxon>
        <taxon>Podocopa</taxon>
        <taxon>Podocopida</taxon>
        <taxon>Cytherocopina</taxon>
        <taxon>Cytheroidea</taxon>
        <taxon>Cytherideidae</taxon>
        <taxon>Cyprideis</taxon>
    </lineage>
</organism>
<dbReference type="EMBL" id="OB671602">
    <property type="protein sequence ID" value="CAD7235178.1"/>
    <property type="molecule type" value="Genomic_DNA"/>
</dbReference>
<dbReference type="Pfam" id="PF07690">
    <property type="entry name" value="MFS_1"/>
    <property type="match status" value="1"/>
</dbReference>
<dbReference type="Gene3D" id="1.20.1250.20">
    <property type="entry name" value="MFS general substrate transporter like domains"/>
    <property type="match status" value="1"/>
</dbReference>
<evidence type="ECO:0000256" key="5">
    <source>
        <dbReference type="ARBA" id="ARBA00023136"/>
    </source>
</evidence>
<dbReference type="InterPro" id="IPR036259">
    <property type="entry name" value="MFS_trans_sf"/>
</dbReference>
<evidence type="ECO:0000256" key="2">
    <source>
        <dbReference type="ARBA" id="ARBA00022448"/>
    </source>
</evidence>
<dbReference type="InterPro" id="IPR052983">
    <property type="entry name" value="MFS_Riboflavin_Transporter"/>
</dbReference>
<name>A0A7R8WNR8_9CRUS</name>
<dbReference type="PANTHER" id="PTHR43385">
    <property type="entry name" value="RIBOFLAVIN TRANSPORTER RIBJ"/>
    <property type="match status" value="1"/>
</dbReference>
<keyword evidence="4" id="KW-1133">Transmembrane helix</keyword>